<keyword evidence="4 10" id="KW-0028">Amino-acid biosynthesis</keyword>
<dbReference type="SUPFAM" id="SSF54631">
    <property type="entry name" value="CBS-domain pair"/>
    <property type="match status" value="1"/>
</dbReference>
<dbReference type="RefSeq" id="WP_011406274.1">
    <property type="nucleotide sequence ID" value="NZ_CATZNA010000018.1"/>
</dbReference>
<accession>A0A328Q9Q2</accession>
<dbReference type="Pfam" id="PF00571">
    <property type="entry name" value="CBS"/>
    <property type="match status" value="2"/>
</dbReference>
<name>A0A328Q9Q2_9EURY</name>
<protein>
    <recommendedName>
        <fullName evidence="10">Homoserine O-acetyltransferase</fullName>
        <shortName evidence="10">HAT</shortName>
        <ecNumber evidence="10">2.3.1.31</ecNumber>
    </recommendedName>
    <alternativeName>
        <fullName evidence="10">Homoserine transacetylase</fullName>
        <shortName evidence="10">HTA</shortName>
    </alternativeName>
</protein>
<comment type="subunit">
    <text evidence="2 10">Homodimer.</text>
</comment>
<gene>
    <name evidence="10" type="primary">metXA</name>
    <name evidence="13" type="ORF">CA615_03280</name>
</gene>
<comment type="caution">
    <text evidence="13">The sequence shown here is derived from an EMBL/GenBank/DDBJ whole genome shotgun (WGS) entry which is preliminary data.</text>
</comment>
<dbReference type="Pfam" id="PF00561">
    <property type="entry name" value="Abhydrolase_1"/>
    <property type="match status" value="1"/>
</dbReference>
<evidence type="ECO:0000256" key="4">
    <source>
        <dbReference type="ARBA" id="ARBA00022605"/>
    </source>
</evidence>
<dbReference type="GO" id="GO:0005737">
    <property type="term" value="C:cytoplasm"/>
    <property type="evidence" value="ECO:0007669"/>
    <property type="project" value="UniProtKB-SubCell"/>
</dbReference>
<dbReference type="FunFam" id="1.10.1740.110:FF:000001">
    <property type="entry name" value="Homoserine O-acetyltransferase"/>
    <property type="match status" value="1"/>
</dbReference>
<dbReference type="InterPro" id="IPR046342">
    <property type="entry name" value="CBS_dom_sf"/>
</dbReference>
<feature type="domain" description="CBS" evidence="12">
    <location>
        <begin position="438"/>
        <end position="490"/>
    </location>
</feature>
<evidence type="ECO:0000256" key="8">
    <source>
        <dbReference type="ARBA" id="ARBA00023315"/>
    </source>
</evidence>
<dbReference type="PANTHER" id="PTHR32268:SF11">
    <property type="entry name" value="HOMOSERINE O-ACETYLTRANSFERASE"/>
    <property type="match status" value="1"/>
</dbReference>
<dbReference type="Gene3D" id="1.10.1740.110">
    <property type="match status" value="1"/>
</dbReference>
<comment type="function">
    <text evidence="1 10">Transfers an acetyl group from acetyl-CoA to L-homoserine, forming acetyl-L-homoserine.</text>
</comment>
<feature type="active site" evidence="10">
    <location>
        <position position="350"/>
    </location>
</feature>
<dbReference type="SMART" id="SM00116">
    <property type="entry name" value="CBS"/>
    <property type="match status" value="2"/>
</dbReference>
<dbReference type="InterPro" id="IPR000644">
    <property type="entry name" value="CBS_dom"/>
</dbReference>
<evidence type="ECO:0000256" key="11">
    <source>
        <dbReference type="PROSITE-ProRule" id="PRU00703"/>
    </source>
</evidence>
<keyword evidence="8 10" id="KW-0012">Acyltransferase</keyword>
<evidence type="ECO:0000259" key="12">
    <source>
        <dbReference type="PROSITE" id="PS51371"/>
    </source>
</evidence>
<dbReference type="HAMAP" id="MF_00296">
    <property type="entry name" value="MetX_acyltransf"/>
    <property type="match status" value="1"/>
</dbReference>
<evidence type="ECO:0000256" key="7">
    <source>
        <dbReference type="ARBA" id="ARBA00023167"/>
    </source>
</evidence>
<evidence type="ECO:0000256" key="6">
    <source>
        <dbReference type="ARBA" id="ARBA00023122"/>
    </source>
</evidence>
<evidence type="ECO:0000256" key="5">
    <source>
        <dbReference type="ARBA" id="ARBA00022679"/>
    </source>
</evidence>
<dbReference type="GO" id="GO:0009092">
    <property type="term" value="P:homoserine metabolic process"/>
    <property type="evidence" value="ECO:0007669"/>
    <property type="project" value="TreeGrafter"/>
</dbReference>
<evidence type="ECO:0000256" key="9">
    <source>
        <dbReference type="ARBA" id="ARBA00049043"/>
    </source>
</evidence>
<dbReference type="GO" id="GO:0009086">
    <property type="term" value="P:methionine biosynthetic process"/>
    <property type="evidence" value="ECO:0007669"/>
    <property type="project" value="UniProtKB-UniRule"/>
</dbReference>
<dbReference type="Gene3D" id="3.40.50.1820">
    <property type="entry name" value="alpha/beta hydrolase"/>
    <property type="match status" value="1"/>
</dbReference>
<keyword evidence="7 10" id="KW-0486">Methionine biosynthesis</keyword>
<dbReference type="PROSITE" id="PS51371">
    <property type="entry name" value="CBS"/>
    <property type="match status" value="2"/>
</dbReference>
<dbReference type="Proteomes" id="UP000248557">
    <property type="component" value="Unassembled WGS sequence"/>
</dbReference>
<comment type="similarity">
    <text evidence="10">Belongs to the AB hydrolase superfamily. MetX family.</text>
</comment>
<reference evidence="13 14" key="1">
    <citation type="submission" date="2017-05" db="EMBL/GenBank/DDBJ databases">
        <title>Host range expansion of the Methanosphaera genus to humans and monogastric animals involves recent and extensive reduction in genome content.</title>
        <authorList>
            <person name="Hoedt E.C."/>
            <person name="Volmer J.G."/>
            <person name="Parks D.H."/>
            <person name="Rosewarne C.P."/>
            <person name="Denman S.E."/>
            <person name="Mcsweeney C.S."/>
            <person name="O Cuiv P."/>
            <person name="Hugenholtz P."/>
            <person name="Tyson G.W."/>
            <person name="Morrison M."/>
        </authorList>
    </citation>
    <scope>NUCLEOTIDE SEQUENCE [LARGE SCALE GENOMIC DNA]</scope>
    <source>
        <strain evidence="13 14">PA5</strain>
    </source>
</reference>
<dbReference type="OMA" id="LGGCQGT"/>
<feature type="binding site" evidence="10">
    <location>
        <position position="351"/>
    </location>
    <ligand>
        <name>substrate</name>
    </ligand>
</feature>
<dbReference type="PANTHER" id="PTHR32268">
    <property type="entry name" value="HOMOSERINE O-ACETYLTRANSFERASE"/>
    <property type="match status" value="1"/>
</dbReference>
<keyword evidence="6 11" id="KW-0129">CBS domain</keyword>
<keyword evidence="5 10" id="KW-0808">Transferase</keyword>
<evidence type="ECO:0000313" key="13">
    <source>
        <dbReference type="EMBL" id="RAP03258.1"/>
    </source>
</evidence>
<evidence type="ECO:0000256" key="1">
    <source>
        <dbReference type="ARBA" id="ARBA00003082"/>
    </source>
</evidence>
<feature type="binding site" evidence="10">
    <location>
        <position position="223"/>
    </location>
    <ligand>
        <name>substrate</name>
    </ligand>
</feature>
<comment type="caution">
    <text evidence="10">Lacks conserved residue(s) required for the propagation of feature annotation.</text>
</comment>
<dbReference type="EMBL" id="NGJK01000031">
    <property type="protein sequence ID" value="RAP03258.1"/>
    <property type="molecule type" value="Genomic_DNA"/>
</dbReference>
<evidence type="ECO:0000256" key="10">
    <source>
        <dbReference type="HAMAP-Rule" id="MF_00296"/>
    </source>
</evidence>
<dbReference type="GeneID" id="3855864"/>
<dbReference type="AlphaFoldDB" id="A0A328Q9Q2"/>
<dbReference type="SMR" id="A0A328Q9Q2"/>
<keyword evidence="3 10" id="KW-0963">Cytoplasm</keyword>
<dbReference type="InterPro" id="IPR000073">
    <property type="entry name" value="AB_hydrolase_1"/>
</dbReference>
<dbReference type="NCBIfam" id="NF001209">
    <property type="entry name" value="PRK00175.1"/>
    <property type="match status" value="1"/>
</dbReference>
<feature type="active site" description="Nucleophile" evidence="10">
    <location>
        <position position="153"/>
    </location>
</feature>
<sequence length="490" mass="55389">MTYKKSLGNVSTKYYKMKEDLQLDTGNILETPTIAYETYGKLNNEKSNVILVCHALTGDAHAAGWHDGDKKPGWWNIIIGPGKPLDTNRYFIICSNVLGSCKGTTGPCDINPKTNKPYGLDFPIITINDMVKAQKKLLDYLDINHLYAVVGGSMGGMQVLQWTITYPDMVRNAIMIASGAYSTPQQIAFNAVQRRSIIEDPNWKGGKYYEEGVSPEQGLSVARMIAHITYLSNESMYEKFGRKLQDKNKFSYDFSTEFQVESYLEHQGSTFTKKFDANSYLYLTKALDYFEVRKNTSLEEALKPVKSRILIMSITSDWLYTHEHMEEIVMALRANNVEVSYSRLNSEYGHDAFLIENGQMNYIISNFLSKARVKDVMSHTTLTLDYTADIKEAAELMMNCNKTHIPIVDDGKEIVGIITAWDLSKAIATDANSIDDIMTKNVLTCTEYDSLHKVIRKMKEHNISGLPVIDKNHKVIGSITTAHISNLYEK</sequence>
<comment type="subcellular location">
    <subcellularLocation>
        <location evidence="10">Cytoplasm</location>
    </subcellularLocation>
</comment>
<dbReference type="EC" id="2.3.1.31" evidence="10"/>
<dbReference type="NCBIfam" id="TIGR01392">
    <property type="entry name" value="homoserO_Ac_trn"/>
    <property type="match status" value="1"/>
</dbReference>
<dbReference type="Gene3D" id="3.10.580.10">
    <property type="entry name" value="CBS-domain"/>
    <property type="match status" value="1"/>
</dbReference>
<comment type="catalytic activity">
    <reaction evidence="9 10">
        <text>L-homoserine + acetyl-CoA = O-acetyl-L-homoserine + CoA</text>
        <dbReference type="Rhea" id="RHEA:13701"/>
        <dbReference type="ChEBI" id="CHEBI:57287"/>
        <dbReference type="ChEBI" id="CHEBI:57288"/>
        <dbReference type="ChEBI" id="CHEBI:57476"/>
        <dbReference type="ChEBI" id="CHEBI:57716"/>
        <dbReference type="EC" id="2.3.1.31"/>
    </reaction>
</comment>
<proteinExistence type="inferred from homology"/>
<evidence type="ECO:0000256" key="2">
    <source>
        <dbReference type="ARBA" id="ARBA00011738"/>
    </source>
</evidence>
<evidence type="ECO:0000256" key="3">
    <source>
        <dbReference type="ARBA" id="ARBA00022490"/>
    </source>
</evidence>
<dbReference type="GO" id="GO:0004414">
    <property type="term" value="F:homoserine O-acetyltransferase activity"/>
    <property type="evidence" value="ECO:0007669"/>
    <property type="project" value="UniProtKB-UniRule"/>
</dbReference>
<organism evidence="13 14">
    <name type="scientific">Methanosphaera stadtmanae</name>
    <dbReference type="NCBI Taxonomy" id="2317"/>
    <lineage>
        <taxon>Archaea</taxon>
        <taxon>Methanobacteriati</taxon>
        <taxon>Methanobacteriota</taxon>
        <taxon>Methanomada group</taxon>
        <taxon>Methanobacteria</taxon>
        <taxon>Methanobacteriales</taxon>
        <taxon>Methanobacteriaceae</taxon>
        <taxon>Methanosphaera</taxon>
    </lineage>
</organism>
<comment type="pathway">
    <text evidence="10">Amino-acid biosynthesis; L-methionine biosynthesis via de novo pathway; O-acetyl-L-homoserine from L-homoserine: step 1/1.</text>
</comment>
<dbReference type="InterPro" id="IPR029058">
    <property type="entry name" value="AB_hydrolase_fold"/>
</dbReference>
<dbReference type="SUPFAM" id="SSF53474">
    <property type="entry name" value="alpha/beta-Hydrolases"/>
    <property type="match status" value="1"/>
</dbReference>
<feature type="active site" evidence="10">
    <location>
        <position position="317"/>
    </location>
</feature>
<dbReference type="InterPro" id="IPR008220">
    <property type="entry name" value="HAT_MetX-like"/>
</dbReference>
<evidence type="ECO:0000313" key="14">
    <source>
        <dbReference type="Proteomes" id="UP000248557"/>
    </source>
</evidence>
<feature type="domain" description="CBS" evidence="12">
    <location>
        <begin position="377"/>
        <end position="434"/>
    </location>
</feature>
<dbReference type="UniPathway" id="UPA00051">
    <property type="reaction ID" value="UER00074"/>
</dbReference>